<keyword evidence="4" id="KW-0131">Cell cycle</keyword>
<organism evidence="9 10">
    <name type="scientific">Kingdonia uniflora</name>
    <dbReference type="NCBI Taxonomy" id="39325"/>
    <lineage>
        <taxon>Eukaryota</taxon>
        <taxon>Viridiplantae</taxon>
        <taxon>Streptophyta</taxon>
        <taxon>Embryophyta</taxon>
        <taxon>Tracheophyta</taxon>
        <taxon>Spermatophyta</taxon>
        <taxon>Magnoliopsida</taxon>
        <taxon>Ranunculales</taxon>
        <taxon>Circaeasteraceae</taxon>
        <taxon>Kingdonia</taxon>
    </lineage>
</organism>
<protein>
    <submittedName>
        <fullName evidence="9">Uncharacterized protein</fullName>
    </submittedName>
</protein>
<dbReference type="GO" id="GO:0016538">
    <property type="term" value="F:cyclin-dependent protein serine/threonine kinase regulator activity"/>
    <property type="evidence" value="ECO:0007669"/>
    <property type="project" value="InterPro"/>
</dbReference>
<dbReference type="SMART" id="SM01332">
    <property type="entry name" value="Cyclin_C"/>
    <property type="match status" value="1"/>
</dbReference>
<accession>A0A7J7MKB9</accession>
<dbReference type="CDD" id="cd20511">
    <property type="entry name" value="CYCLIN_AtCycB-like_rpt2"/>
    <property type="match status" value="1"/>
</dbReference>
<dbReference type="InterPro" id="IPR036915">
    <property type="entry name" value="Cyclin-like_sf"/>
</dbReference>
<keyword evidence="3 5" id="KW-0195">Cyclin</keyword>
<feature type="region of interest" description="Disordered" evidence="6">
    <location>
        <begin position="1"/>
        <end position="22"/>
    </location>
</feature>
<evidence type="ECO:0000256" key="1">
    <source>
        <dbReference type="ARBA" id="ARBA00006955"/>
    </source>
</evidence>
<evidence type="ECO:0000256" key="6">
    <source>
        <dbReference type="SAM" id="MobiDB-lite"/>
    </source>
</evidence>
<name>A0A7J7MKB9_9MAGN</name>
<evidence type="ECO:0000256" key="5">
    <source>
        <dbReference type="RuleBase" id="RU000383"/>
    </source>
</evidence>
<feature type="domain" description="Cyclin-like" evidence="7">
    <location>
        <begin position="209"/>
        <end position="293"/>
    </location>
</feature>
<feature type="domain" description="Cyclin-like" evidence="7">
    <location>
        <begin position="306"/>
        <end position="388"/>
    </location>
</feature>
<gene>
    <name evidence="9" type="ORF">GIB67_019788</name>
</gene>
<dbReference type="Pfam" id="PF02984">
    <property type="entry name" value="Cyclin_C"/>
    <property type="match status" value="1"/>
</dbReference>
<dbReference type="GO" id="GO:0010332">
    <property type="term" value="P:response to gamma radiation"/>
    <property type="evidence" value="ECO:0007669"/>
    <property type="project" value="UniProtKB-ARBA"/>
</dbReference>
<evidence type="ECO:0000256" key="2">
    <source>
        <dbReference type="ARBA" id="ARBA00022618"/>
    </source>
</evidence>
<dbReference type="InterPro" id="IPR046965">
    <property type="entry name" value="Cyclin_A/B-like"/>
</dbReference>
<evidence type="ECO:0000256" key="4">
    <source>
        <dbReference type="ARBA" id="ARBA00023306"/>
    </source>
</evidence>
<dbReference type="PIRSF" id="PIRSF001771">
    <property type="entry name" value="Cyclin_A_B_D_E"/>
    <property type="match status" value="1"/>
</dbReference>
<dbReference type="SMART" id="SM00385">
    <property type="entry name" value="CYCLIN"/>
    <property type="match status" value="2"/>
</dbReference>
<dbReference type="InterPro" id="IPR039361">
    <property type="entry name" value="Cyclin"/>
</dbReference>
<dbReference type="PANTHER" id="PTHR10177">
    <property type="entry name" value="CYCLINS"/>
    <property type="match status" value="1"/>
</dbReference>
<dbReference type="AlphaFoldDB" id="A0A7J7MKB9"/>
<dbReference type="Proteomes" id="UP000541444">
    <property type="component" value="Unassembled WGS sequence"/>
</dbReference>
<dbReference type="InterPro" id="IPR004367">
    <property type="entry name" value="Cyclin_C-dom"/>
</dbReference>
<evidence type="ECO:0000259" key="7">
    <source>
        <dbReference type="SMART" id="SM00385"/>
    </source>
</evidence>
<dbReference type="Gene3D" id="1.10.472.10">
    <property type="entry name" value="Cyclin-like"/>
    <property type="match status" value="2"/>
</dbReference>
<comment type="similarity">
    <text evidence="1">Belongs to the cyclin family. Cyclin AB subfamily.</text>
</comment>
<proteinExistence type="inferred from homology"/>
<dbReference type="InterPro" id="IPR006671">
    <property type="entry name" value="Cyclin_N"/>
</dbReference>
<evidence type="ECO:0000313" key="9">
    <source>
        <dbReference type="EMBL" id="KAF6155262.1"/>
    </source>
</evidence>
<evidence type="ECO:0000256" key="3">
    <source>
        <dbReference type="ARBA" id="ARBA00023127"/>
    </source>
</evidence>
<keyword evidence="2" id="KW-0132">Cell division</keyword>
<dbReference type="CDD" id="cd20567">
    <property type="entry name" value="CYCLIN_AtCycB-like_rpt1"/>
    <property type="match status" value="1"/>
</dbReference>
<dbReference type="FunFam" id="1.10.472.10:FF:000154">
    <property type="entry name" value="Cyclin-B1-4"/>
    <property type="match status" value="1"/>
</dbReference>
<comment type="caution">
    <text evidence="9">The sequence shown here is derived from an EMBL/GenBank/DDBJ whole genome shotgun (WGS) entry which is preliminary data.</text>
</comment>
<dbReference type="GO" id="GO:0051301">
    <property type="term" value="P:cell division"/>
    <property type="evidence" value="ECO:0007669"/>
    <property type="project" value="UniProtKB-KW"/>
</dbReference>
<dbReference type="GO" id="GO:0044772">
    <property type="term" value="P:mitotic cell cycle phase transition"/>
    <property type="evidence" value="ECO:0007669"/>
    <property type="project" value="InterPro"/>
</dbReference>
<reference evidence="9 10" key="1">
    <citation type="journal article" date="2020" name="IScience">
        <title>Genome Sequencing of the Endangered Kingdonia uniflora (Circaeasteraceae, Ranunculales) Reveals Potential Mechanisms of Evolutionary Specialization.</title>
        <authorList>
            <person name="Sun Y."/>
            <person name="Deng T."/>
            <person name="Zhang A."/>
            <person name="Moore M.J."/>
            <person name="Landis J.B."/>
            <person name="Lin N."/>
            <person name="Zhang H."/>
            <person name="Zhang X."/>
            <person name="Huang J."/>
            <person name="Zhang X."/>
            <person name="Sun H."/>
            <person name="Wang H."/>
        </authorList>
    </citation>
    <scope>NUCLEOTIDE SEQUENCE [LARGE SCALE GENOMIC DNA]</scope>
    <source>
        <strain evidence="9">TB1705</strain>
        <tissue evidence="9">Leaf</tissue>
    </source>
</reference>
<dbReference type="Pfam" id="PF00134">
    <property type="entry name" value="Cyclin_N"/>
    <property type="match status" value="1"/>
</dbReference>
<dbReference type="OrthoDB" id="5590282at2759"/>
<dbReference type="EMBL" id="JACGCM010001428">
    <property type="protein sequence ID" value="KAF6155262.1"/>
    <property type="molecule type" value="Genomic_DNA"/>
</dbReference>
<dbReference type="InterPro" id="IPR013763">
    <property type="entry name" value="Cyclin-like_dom"/>
</dbReference>
<dbReference type="SUPFAM" id="SSF47954">
    <property type="entry name" value="Cyclin-like"/>
    <property type="match status" value="2"/>
</dbReference>
<evidence type="ECO:0000313" key="10">
    <source>
        <dbReference type="Proteomes" id="UP000541444"/>
    </source>
</evidence>
<sequence>MASRPIVPHQQRGGAIVGGGGAKQKAGKAEVVNRNRKALGDIGNVQNRPITRSFCAQLLANAQEAAQGKHKNQVAQIVNGGGVPDLKVALKKVTVKAKPTEIIEISPDTVEQEVVKKETVVIRRMEKKSVHTLSSVLSARSKVACGLTGKPKNPIVDIDAADVDNQLAAVEYVEDIYKFYKLAEKSSRVHDYMDSQLEITEKMRAILFDWLVEVHSKFELMPETLYLTTHIVDRFLSLRSVSRKELQLVGISAMLIASKYEEIWAPEVNDFVCISDKAYNREHILVMEKRILGKLGWTLTLPTPYHFLVRFIKAAISDQEMENMVYFLAELGLMHYEIIIYCPSMVAASAVYAARCTLKKSPLWDETLEHHTGFSEEQVKDCAKLFMKFHTLAVDSENKLKGVYKKYSHPQRDSISLIPPAKTFLA</sequence>
<keyword evidence="10" id="KW-1185">Reference proteome</keyword>
<dbReference type="FunFam" id="1.10.472.10:FF:000032">
    <property type="entry name" value="G2/mitotic-specific cyclin-1"/>
    <property type="match status" value="1"/>
</dbReference>
<evidence type="ECO:0000259" key="8">
    <source>
        <dbReference type="SMART" id="SM01332"/>
    </source>
</evidence>
<feature type="domain" description="Cyclin C-terminal" evidence="8">
    <location>
        <begin position="302"/>
        <end position="421"/>
    </location>
</feature>